<evidence type="ECO:0000259" key="3">
    <source>
        <dbReference type="Pfam" id="PF02518"/>
    </source>
</evidence>
<feature type="transmembrane region" description="Helical" evidence="2">
    <location>
        <begin position="331"/>
        <end position="349"/>
    </location>
</feature>
<feature type="transmembrane region" description="Helical" evidence="2">
    <location>
        <begin position="55"/>
        <end position="75"/>
    </location>
</feature>
<keyword evidence="6" id="KW-1185">Reference proteome</keyword>
<evidence type="ECO:0000256" key="1">
    <source>
        <dbReference type="SAM" id="MobiDB-lite"/>
    </source>
</evidence>
<keyword evidence="2" id="KW-0812">Transmembrane</keyword>
<gene>
    <name evidence="5" type="ORF">E5162_09145</name>
</gene>
<feature type="transmembrane region" description="Helical" evidence="2">
    <location>
        <begin position="245"/>
        <end position="267"/>
    </location>
</feature>
<evidence type="ECO:0000313" key="5">
    <source>
        <dbReference type="EMBL" id="TGY93212.1"/>
    </source>
</evidence>
<proteinExistence type="predicted"/>
<dbReference type="GO" id="GO:0000155">
    <property type="term" value="F:phosphorelay sensor kinase activity"/>
    <property type="evidence" value="ECO:0007669"/>
    <property type="project" value="InterPro"/>
</dbReference>
<feature type="transmembrane region" description="Helical" evidence="2">
    <location>
        <begin position="117"/>
        <end position="140"/>
    </location>
</feature>
<feature type="transmembrane region" description="Helical" evidence="2">
    <location>
        <begin position="160"/>
        <end position="181"/>
    </location>
</feature>
<dbReference type="InterPro" id="IPR050640">
    <property type="entry name" value="Bact_2-comp_sensor_kinase"/>
</dbReference>
<protein>
    <submittedName>
        <fullName evidence="5">Uncharacterized protein</fullName>
    </submittedName>
</protein>
<dbReference type="Gene3D" id="3.30.565.10">
    <property type="entry name" value="Histidine kinase-like ATPase, C-terminal domain"/>
    <property type="match status" value="1"/>
</dbReference>
<dbReference type="InterPro" id="IPR003594">
    <property type="entry name" value="HATPase_dom"/>
</dbReference>
<feature type="domain" description="Histidine kinase/HSP90-like ATPase" evidence="3">
    <location>
        <begin position="470"/>
        <end position="563"/>
    </location>
</feature>
<name>A0A4S2HCL5_9PROT</name>
<feature type="transmembrane region" description="Helical" evidence="2">
    <location>
        <begin position="215"/>
        <end position="233"/>
    </location>
</feature>
<feature type="transmembrane region" description="Helical" evidence="2">
    <location>
        <begin position="87"/>
        <end position="110"/>
    </location>
</feature>
<feature type="compositionally biased region" description="Polar residues" evidence="1">
    <location>
        <begin position="7"/>
        <end position="18"/>
    </location>
</feature>
<dbReference type="Pfam" id="PF02518">
    <property type="entry name" value="HATPase_c"/>
    <property type="match status" value="1"/>
</dbReference>
<feature type="region of interest" description="Disordered" evidence="1">
    <location>
        <begin position="1"/>
        <end position="20"/>
    </location>
</feature>
<dbReference type="GO" id="GO:0016020">
    <property type="term" value="C:membrane"/>
    <property type="evidence" value="ECO:0007669"/>
    <property type="project" value="InterPro"/>
</dbReference>
<reference evidence="5 6" key="1">
    <citation type="journal article" date="2013" name="Int. J. Syst. Evol. Microbiol.">
        <title>Marinicauda pacifica gen. nov., sp. nov., a prosthecate alphaproteobacterium of the family Hyphomonadaceae isolated from deep seawater.</title>
        <authorList>
            <person name="Zhang X.Y."/>
            <person name="Li G.W."/>
            <person name="Wang C.S."/>
            <person name="Zhang Y.J."/>
            <person name="Xu X.W."/>
            <person name="Li H."/>
            <person name="Liu A."/>
            <person name="Liu C."/>
            <person name="Xie B.B."/>
            <person name="Qin Q.L."/>
            <person name="Xu Z."/>
            <person name="Chen X.L."/>
            <person name="Zhou B.C."/>
            <person name="Zhang Y.Z."/>
        </authorList>
    </citation>
    <scope>NUCLEOTIDE SEQUENCE [LARGE SCALE GENOMIC DNA]</scope>
    <source>
        <strain evidence="5 6">P-1 km-3</strain>
    </source>
</reference>
<dbReference type="AlphaFoldDB" id="A0A4S2HCL5"/>
<accession>A0A4S2HCL5</accession>
<sequence>MNRAWRATNSKQAPSQGPVSRVYSVDMTTLDLPYERGSGSPGTASQGAVARWRTIAILTAVVWGAMVALSVLGSLHAIQAQDLAVGLIWRPITADVFGAVLSATTAFGLARLRRYSILARAVTAVAASLAASVIFSFVSIGLIEPLAGPSFLQAGFEARLIRMASLHVWVFAAYAGFFLLLDQEEPRNMGGASAAAAETLRLGSQEGYPGLDARWFWTFQAAFWSALALFSIANSINLGDSPTQAWRILLAEAGGFAVTGLAHYTLLRPSRLWSLGRRAALALTVSVATTAAYVLGIFVSYFIIAPVEGPPSLATGEITRLEFLLMSAPRWMFLNFPVFVGWSGFYLALDSARRLRAQEKRLYESMMLAKDAQVKMLRFQLNPHFLFNTLNAVSSLLLDKRTEDADAMLGRLARFLRFALEVLPDDETTLEDEIAAQRLYLEIEQIRFEERLQIAFDVEAGCLPALVPTLILQPLLENAVKYGVSRSTRPVHVRVCARRIDANRLELCVTDDGGGIAHPVSSGGGVGLANVAARLRTIYGAEGMLDSGPMEGGGFIARIVLPFVTVSEAAES</sequence>
<evidence type="ECO:0000259" key="4">
    <source>
        <dbReference type="Pfam" id="PF06580"/>
    </source>
</evidence>
<dbReference type="PANTHER" id="PTHR34220:SF7">
    <property type="entry name" value="SENSOR HISTIDINE KINASE YPDA"/>
    <property type="match status" value="1"/>
</dbReference>
<dbReference type="Proteomes" id="UP000305451">
    <property type="component" value="Unassembled WGS sequence"/>
</dbReference>
<dbReference type="SUPFAM" id="SSF55874">
    <property type="entry name" value="ATPase domain of HSP90 chaperone/DNA topoisomerase II/histidine kinase"/>
    <property type="match status" value="1"/>
</dbReference>
<dbReference type="EMBL" id="SRXV01000002">
    <property type="protein sequence ID" value="TGY93212.1"/>
    <property type="molecule type" value="Genomic_DNA"/>
</dbReference>
<comment type="caution">
    <text evidence="5">The sequence shown here is derived from an EMBL/GenBank/DDBJ whole genome shotgun (WGS) entry which is preliminary data.</text>
</comment>
<dbReference type="Pfam" id="PF06580">
    <property type="entry name" value="His_kinase"/>
    <property type="match status" value="1"/>
</dbReference>
<keyword evidence="2" id="KW-0472">Membrane</keyword>
<evidence type="ECO:0000313" key="6">
    <source>
        <dbReference type="Proteomes" id="UP000305451"/>
    </source>
</evidence>
<feature type="transmembrane region" description="Helical" evidence="2">
    <location>
        <begin position="279"/>
        <end position="304"/>
    </location>
</feature>
<keyword evidence="2" id="KW-1133">Transmembrane helix</keyword>
<dbReference type="InterPro" id="IPR036890">
    <property type="entry name" value="HATPase_C_sf"/>
</dbReference>
<evidence type="ECO:0000256" key="2">
    <source>
        <dbReference type="SAM" id="Phobius"/>
    </source>
</evidence>
<dbReference type="PANTHER" id="PTHR34220">
    <property type="entry name" value="SENSOR HISTIDINE KINASE YPDA"/>
    <property type="match status" value="1"/>
</dbReference>
<organism evidence="5 6">
    <name type="scientific">Marinicauda pacifica</name>
    <dbReference type="NCBI Taxonomy" id="1133559"/>
    <lineage>
        <taxon>Bacteria</taxon>
        <taxon>Pseudomonadati</taxon>
        <taxon>Pseudomonadota</taxon>
        <taxon>Alphaproteobacteria</taxon>
        <taxon>Maricaulales</taxon>
        <taxon>Maricaulaceae</taxon>
        <taxon>Marinicauda</taxon>
    </lineage>
</organism>
<dbReference type="InterPro" id="IPR010559">
    <property type="entry name" value="Sig_transdc_His_kin_internal"/>
</dbReference>
<feature type="domain" description="Signal transduction histidine kinase internal region" evidence="4">
    <location>
        <begin position="372"/>
        <end position="452"/>
    </location>
</feature>